<reference evidence="2" key="2">
    <citation type="journal article" date="2007" name="Science">
        <title>Draft genome sequence of the sexually transmitted pathogen Trichomonas vaginalis.</title>
        <authorList>
            <person name="Carlton J.M."/>
            <person name="Hirt R.P."/>
            <person name="Silva J.C."/>
            <person name="Delcher A.L."/>
            <person name="Schatz M."/>
            <person name="Zhao Q."/>
            <person name="Wortman J.R."/>
            <person name="Bidwell S.L."/>
            <person name="Alsmark U.C.M."/>
            <person name="Besteiro S."/>
            <person name="Sicheritz-Ponten T."/>
            <person name="Noel C.J."/>
            <person name="Dacks J.B."/>
            <person name="Foster P.G."/>
            <person name="Simillion C."/>
            <person name="Van de Peer Y."/>
            <person name="Miranda-Saavedra D."/>
            <person name="Barton G.J."/>
            <person name="Westrop G.D."/>
            <person name="Mueller S."/>
            <person name="Dessi D."/>
            <person name="Fiori P.L."/>
            <person name="Ren Q."/>
            <person name="Paulsen I."/>
            <person name="Zhang H."/>
            <person name="Bastida-Corcuera F.D."/>
            <person name="Simoes-Barbosa A."/>
            <person name="Brown M.T."/>
            <person name="Hayes R.D."/>
            <person name="Mukherjee M."/>
            <person name="Okumura C.Y."/>
            <person name="Schneider R."/>
            <person name="Smith A.J."/>
            <person name="Vanacova S."/>
            <person name="Villalvazo M."/>
            <person name="Haas B.J."/>
            <person name="Pertea M."/>
            <person name="Feldblyum T.V."/>
            <person name="Utterback T.R."/>
            <person name="Shu C.L."/>
            <person name="Osoegawa K."/>
            <person name="de Jong P.J."/>
            <person name="Hrdy I."/>
            <person name="Horvathova L."/>
            <person name="Zubacova Z."/>
            <person name="Dolezal P."/>
            <person name="Malik S.B."/>
            <person name="Logsdon J.M. Jr."/>
            <person name="Henze K."/>
            <person name="Gupta A."/>
            <person name="Wang C.C."/>
            <person name="Dunne R.L."/>
            <person name="Upcroft J.A."/>
            <person name="Upcroft P."/>
            <person name="White O."/>
            <person name="Salzberg S.L."/>
            <person name="Tang P."/>
            <person name="Chiu C.-H."/>
            <person name="Lee Y.-S."/>
            <person name="Embley T.M."/>
            <person name="Coombs G.H."/>
            <person name="Mottram J.C."/>
            <person name="Tachezy J."/>
            <person name="Fraser-Liggett C.M."/>
            <person name="Johnson P.J."/>
        </authorList>
    </citation>
    <scope>NUCLEOTIDE SEQUENCE [LARGE SCALE GENOMIC DNA]</scope>
    <source>
        <strain evidence="2">G3</strain>
    </source>
</reference>
<dbReference type="KEGG" id="tva:4764739"/>
<dbReference type="AlphaFoldDB" id="A2EKE9"/>
<reference evidence="2" key="1">
    <citation type="submission" date="2006-10" db="EMBL/GenBank/DDBJ databases">
        <authorList>
            <person name="Amadeo P."/>
            <person name="Zhao Q."/>
            <person name="Wortman J."/>
            <person name="Fraser-Liggett C."/>
            <person name="Carlton J."/>
        </authorList>
    </citation>
    <scope>NUCLEOTIDE SEQUENCE</scope>
    <source>
        <strain evidence="2">G3</strain>
    </source>
</reference>
<dbReference type="Proteomes" id="UP000001542">
    <property type="component" value="Unassembled WGS sequence"/>
</dbReference>
<evidence type="ECO:0000313" key="2">
    <source>
        <dbReference type="EMBL" id="EAY06857.1"/>
    </source>
</evidence>
<dbReference type="VEuPathDB" id="TrichDB:TVAG_340350"/>
<dbReference type="RefSeq" id="XP_001319080.1">
    <property type="nucleotide sequence ID" value="XM_001319045.1"/>
</dbReference>
<dbReference type="InParanoid" id="A2EKE9"/>
<evidence type="ECO:0000313" key="3">
    <source>
        <dbReference type="Proteomes" id="UP000001542"/>
    </source>
</evidence>
<dbReference type="VEuPathDB" id="TrichDB:TVAGG3_0979850"/>
<name>A2EKE9_TRIV3</name>
<organism evidence="2 3">
    <name type="scientific">Trichomonas vaginalis (strain ATCC PRA-98 / G3)</name>
    <dbReference type="NCBI Taxonomy" id="412133"/>
    <lineage>
        <taxon>Eukaryota</taxon>
        <taxon>Metamonada</taxon>
        <taxon>Parabasalia</taxon>
        <taxon>Trichomonadida</taxon>
        <taxon>Trichomonadidae</taxon>
        <taxon>Trichomonas</taxon>
    </lineage>
</organism>
<gene>
    <name evidence="2" type="ORF">TVAG_340350</name>
</gene>
<protein>
    <submittedName>
        <fullName evidence="2">Uncharacterized protein</fullName>
    </submittedName>
</protein>
<accession>A2EKE9</accession>
<evidence type="ECO:0000256" key="1">
    <source>
        <dbReference type="SAM" id="MobiDB-lite"/>
    </source>
</evidence>
<feature type="region of interest" description="Disordered" evidence="1">
    <location>
        <begin position="100"/>
        <end position="126"/>
    </location>
</feature>
<sequence length="231" mass="26732">MENDKNGDSQRPLQSLQGITLNEAIASIIVKLPSDSLDLIPEEIKDLLSYREYSALHSFFGLKSPRNRTKVDMIESFLAYTSDVWSELFQLARKFLDEAEKGKETPKTPQQKPKKPKPLPILRQNRFQTQRTPYNTRLNDIISDLYTSKRENWEDILVMCNPEEQEQFREIFLAINPEPLPLKSQTVQRDHLILHYLNGPSRLASTSLENLENSVMAFKSMIDKLTKPVVQ</sequence>
<keyword evidence="3" id="KW-1185">Reference proteome</keyword>
<proteinExistence type="predicted"/>
<dbReference type="EMBL" id="DS113413">
    <property type="protein sequence ID" value="EAY06857.1"/>
    <property type="molecule type" value="Genomic_DNA"/>
</dbReference>